<reference evidence="5 6" key="1">
    <citation type="journal article" date="2020" name="Cell">
        <title>Large-Scale Comparative Analyses of Tick Genomes Elucidate Their Genetic Diversity and Vector Capacities.</title>
        <authorList>
            <consortium name="Tick Genome and Microbiome Consortium (TIGMIC)"/>
            <person name="Jia N."/>
            <person name="Wang J."/>
            <person name="Shi W."/>
            <person name="Du L."/>
            <person name="Sun Y."/>
            <person name="Zhan W."/>
            <person name="Jiang J.F."/>
            <person name="Wang Q."/>
            <person name="Zhang B."/>
            <person name="Ji P."/>
            <person name="Bell-Sakyi L."/>
            <person name="Cui X.M."/>
            <person name="Yuan T.T."/>
            <person name="Jiang B.G."/>
            <person name="Yang W.F."/>
            <person name="Lam T.T."/>
            <person name="Chang Q.C."/>
            <person name="Ding S.J."/>
            <person name="Wang X.J."/>
            <person name="Zhu J.G."/>
            <person name="Ruan X.D."/>
            <person name="Zhao L."/>
            <person name="Wei J.T."/>
            <person name="Ye R.Z."/>
            <person name="Que T.C."/>
            <person name="Du C.H."/>
            <person name="Zhou Y.H."/>
            <person name="Cheng J.X."/>
            <person name="Dai P.F."/>
            <person name="Guo W.B."/>
            <person name="Han X.H."/>
            <person name="Huang E.J."/>
            <person name="Li L.F."/>
            <person name="Wei W."/>
            <person name="Gao Y.C."/>
            <person name="Liu J.Z."/>
            <person name="Shao H.Z."/>
            <person name="Wang X."/>
            <person name="Wang C.C."/>
            <person name="Yang T.C."/>
            <person name="Huo Q.B."/>
            <person name="Li W."/>
            <person name="Chen H.Y."/>
            <person name="Chen S.E."/>
            <person name="Zhou L.G."/>
            <person name="Ni X.B."/>
            <person name="Tian J.H."/>
            <person name="Sheng Y."/>
            <person name="Liu T."/>
            <person name="Pan Y.S."/>
            <person name="Xia L.Y."/>
            <person name="Li J."/>
            <person name="Zhao F."/>
            <person name="Cao W.C."/>
        </authorList>
    </citation>
    <scope>NUCLEOTIDE SEQUENCE [LARGE SCALE GENOMIC DNA]</scope>
    <source>
        <strain evidence="5">HaeL-2018</strain>
    </source>
</reference>
<keyword evidence="6" id="KW-1185">Reference proteome</keyword>
<evidence type="ECO:0000313" key="5">
    <source>
        <dbReference type="EMBL" id="KAH9371157.1"/>
    </source>
</evidence>
<dbReference type="AlphaFoldDB" id="A0A9J6G7A1"/>
<protein>
    <recommendedName>
        <fullName evidence="7">C2H2-type domain-containing protein</fullName>
    </recommendedName>
</protein>
<dbReference type="PROSITE" id="PS50157">
    <property type="entry name" value="ZINC_FINGER_C2H2_2"/>
    <property type="match status" value="1"/>
</dbReference>
<dbReference type="InterPro" id="IPR007527">
    <property type="entry name" value="Znf_SWIM"/>
</dbReference>
<dbReference type="OMA" id="YLNAREC"/>
<dbReference type="PANTHER" id="PTHR33936:SF24">
    <property type="entry name" value="C2H2-TYPE DOMAIN-CONTAINING PROTEIN"/>
    <property type="match status" value="1"/>
</dbReference>
<keyword evidence="1" id="KW-0862">Zinc</keyword>
<dbReference type="PROSITE" id="PS00028">
    <property type="entry name" value="ZINC_FINGER_C2H2_1"/>
    <property type="match status" value="1"/>
</dbReference>
<dbReference type="InterPro" id="IPR052797">
    <property type="entry name" value="RegFact_GeneExpr_CellDeath"/>
</dbReference>
<dbReference type="Gene3D" id="3.30.160.60">
    <property type="entry name" value="Classic Zinc Finger"/>
    <property type="match status" value="1"/>
</dbReference>
<gene>
    <name evidence="5" type="ORF">HPB48_017086</name>
</gene>
<keyword evidence="1" id="KW-0863">Zinc-finger</keyword>
<dbReference type="Proteomes" id="UP000821853">
    <property type="component" value="Chromosome 3"/>
</dbReference>
<dbReference type="PANTHER" id="PTHR33936">
    <property type="entry name" value="PROTEIN CBG17840"/>
    <property type="match status" value="1"/>
</dbReference>
<evidence type="ECO:0008006" key="7">
    <source>
        <dbReference type="Google" id="ProtNLM"/>
    </source>
</evidence>
<dbReference type="GO" id="GO:0008270">
    <property type="term" value="F:zinc ion binding"/>
    <property type="evidence" value="ECO:0007669"/>
    <property type="project" value="UniProtKB-KW"/>
</dbReference>
<keyword evidence="1" id="KW-0479">Metal-binding</keyword>
<evidence type="ECO:0000256" key="1">
    <source>
        <dbReference type="PROSITE-ProRule" id="PRU00042"/>
    </source>
</evidence>
<dbReference type="SMART" id="SM00355">
    <property type="entry name" value="ZnF_C2H2"/>
    <property type="match status" value="2"/>
</dbReference>
<evidence type="ECO:0000256" key="2">
    <source>
        <dbReference type="SAM" id="MobiDB-lite"/>
    </source>
</evidence>
<comment type="caution">
    <text evidence="5">The sequence shown here is derived from an EMBL/GenBank/DDBJ whole genome shotgun (WGS) entry which is preliminary data.</text>
</comment>
<dbReference type="PROSITE" id="PS50966">
    <property type="entry name" value="ZF_SWIM"/>
    <property type="match status" value="1"/>
</dbReference>
<feature type="domain" description="C2H2-type" evidence="3">
    <location>
        <begin position="8"/>
        <end position="31"/>
    </location>
</feature>
<evidence type="ECO:0000313" key="6">
    <source>
        <dbReference type="Proteomes" id="UP000821853"/>
    </source>
</evidence>
<dbReference type="OrthoDB" id="10031901at2759"/>
<name>A0A9J6G7A1_HAELO</name>
<feature type="domain" description="SWIM-type" evidence="4">
    <location>
        <begin position="637"/>
        <end position="685"/>
    </location>
</feature>
<evidence type="ECO:0000259" key="4">
    <source>
        <dbReference type="PROSITE" id="PS50966"/>
    </source>
</evidence>
<dbReference type="VEuPathDB" id="VectorBase:HLOH_043248"/>
<evidence type="ECO:0000259" key="3">
    <source>
        <dbReference type="PROSITE" id="PS50157"/>
    </source>
</evidence>
<accession>A0A9J6G7A1</accession>
<proteinExistence type="predicted"/>
<dbReference type="InterPro" id="IPR013087">
    <property type="entry name" value="Znf_C2H2_type"/>
</dbReference>
<sequence length="803" mass="89525">MAFMGKFSKCPLCQKEFSTSGSLSKHKKRVHKVMPDPTKAARVGRQVKCGEKDCPYVATRRDDMRDHLVLEHGFALVEVQEEFESMLDFREWMDFVARANRTQFAARASDTQARATVHRYVCHRSGLSNLKTTARRRRVKSQGSCKMGGWCTAYLNARECLLTGAVRVNGCLTHYGHDMDVAHLRISAADRKAILAEIRRGVPFDRILEDIRSDFPQDSRDITRTHLITMGDIRNIAVSEGLLSWKLDVDDDRSVRKLAARFAGQSYSPILLYKARGASTGDDEAGTLGALRDLAEDDMALVIQTRYQRDLVGKDPAFVCVEPVTGHSSEYTLLALLATTAAGLVVPIACVLGTRPVNTWVRGREKQVAVNKSLELLVRQESPNALEKMLRRVISMLKQDSDTAGFGDVFESTYAARPEQWGSCFYQDLEINIEDFHALFRRIASRLKVKRLDKIAHNLLLASESKQYENYLKVVRQMPPKEAAPKKAKDAVVEVVHTVGGVPVEVVTLDPLLIGETVSIDTVTYETVTTDMLPIQVVPIEAPYPEDVLADDAPIETMHVEEVTTEAVTEPIVPPDLPGAPEVNTPPTRPRRARRNKSSTTTRSIWKVHQEALGMPPDCVTRVSDLKWTVSDEKTTYTVTDVVECGDAECEPRCRQCNACFHRYSCSCGSTYMCRHVHACLIHATPLMDEPVGLVEEVVNTMTPEALADCTSFSFSTIDPVVETSLQNNSKKLEVFCALQKLNATCIRTAELLATNESLALNHRVEYILSTLKATNTVLNSFCHKGTAQMPKNLTDHDYEGMT</sequence>
<organism evidence="5 6">
    <name type="scientific">Haemaphysalis longicornis</name>
    <name type="common">Bush tick</name>
    <dbReference type="NCBI Taxonomy" id="44386"/>
    <lineage>
        <taxon>Eukaryota</taxon>
        <taxon>Metazoa</taxon>
        <taxon>Ecdysozoa</taxon>
        <taxon>Arthropoda</taxon>
        <taxon>Chelicerata</taxon>
        <taxon>Arachnida</taxon>
        <taxon>Acari</taxon>
        <taxon>Parasitiformes</taxon>
        <taxon>Ixodida</taxon>
        <taxon>Ixodoidea</taxon>
        <taxon>Ixodidae</taxon>
        <taxon>Haemaphysalinae</taxon>
        <taxon>Haemaphysalis</taxon>
    </lineage>
</organism>
<dbReference type="EMBL" id="JABSTR010000005">
    <property type="protein sequence ID" value="KAH9371157.1"/>
    <property type="molecule type" value="Genomic_DNA"/>
</dbReference>
<feature type="region of interest" description="Disordered" evidence="2">
    <location>
        <begin position="571"/>
        <end position="601"/>
    </location>
</feature>